<dbReference type="Pfam" id="PF01276">
    <property type="entry name" value="OKR_DC_1"/>
    <property type="match status" value="1"/>
</dbReference>
<evidence type="ECO:0000259" key="3">
    <source>
        <dbReference type="Pfam" id="PF01276"/>
    </source>
</evidence>
<dbReference type="InterPro" id="IPR015421">
    <property type="entry name" value="PyrdxlP-dep_Trfase_major"/>
</dbReference>
<dbReference type="Gene3D" id="3.90.100.10">
    <property type="entry name" value="Orn/Lys/Arg decarboxylase, C-terminal domain"/>
    <property type="match status" value="1"/>
</dbReference>
<dbReference type="Gene3D" id="3.40.640.10">
    <property type="entry name" value="Type I PLP-dependent aspartate aminotransferase-like (Major domain)"/>
    <property type="match status" value="1"/>
</dbReference>
<comment type="cofactor">
    <cofactor evidence="1">
        <name>pyridoxal 5'-phosphate</name>
        <dbReference type="ChEBI" id="CHEBI:597326"/>
    </cofactor>
</comment>
<name>A0A9D1Q9T1_9FIRM</name>
<evidence type="ECO:0000313" key="5">
    <source>
        <dbReference type="Proteomes" id="UP000823933"/>
    </source>
</evidence>
<dbReference type="EMBL" id="DXHQ01000066">
    <property type="protein sequence ID" value="HIW08826.1"/>
    <property type="molecule type" value="Genomic_DNA"/>
</dbReference>
<dbReference type="InterPro" id="IPR000310">
    <property type="entry name" value="Orn/Lys/Arg_deCO2ase_major_dom"/>
</dbReference>
<evidence type="ECO:0000256" key="1">
    <source>
        <dbReference type="ARBA" id="ARBA00001933"/>
    </source>
</evidence>
<dbReference type="AlphaFoldDB" id="A0A9D1Q9T1"/>
<evidence type="ECO:0000256" key="2">
    <source>
        <dbReference type="ARBA" id="ARBA00022898"/>
    </source>
</evidence>
<dbReference type="InterPro" id="IPR052357">
    <property type="entry name" value="Orn_Lys_Arg_decarboxylase-I"/>
</dbReference>
<dbReference type="PANTHER" id="PTHR43277:SF4">
    <property type="entry name" value="ARGININE DECARBOXYLASE"/>
    <property type="match status" value="1"/>
</dbReference>
<dbReference type="PANTHER" id="PTHR43277">
    <property type="entry name" value="ARGININE DECARBOXYLASE"/>
    <property type="match status" value="1"/>
</dbReference>
<reference evidence="4" key="1">
    <citation type="journal article" date="2021" name="PeerJ">
        <title>Extensive microbial diversity within the chicken gut microbiome revealed by metagenomics and culture.</title>
        <authorList>
            <person name="Gilroy R."/>
            <person name="Ravi A."/>
            <person name="Getino M."/>
            <person name="Pursley I."/>
            <person name="Horton D.L."/>
            <person name="Alikhan N.F."/>
            <person name="Baker D."/>
            <person name="Gharbi K."/>
            <person name="Hall N."/>
            <person name="Watson M."/>
            <person name="Adriaenssens E.M."/>
            <person name="Foster-Nyarko E."/>
            <person name="Jarju S."/>
            <person name="Secka A."/>
            <person name="Antonio M."/>
            <person name="Oren A."/>
            <person name="Chaudhuri R.R."/>
            <person name="La Ragione R."/>
            <person name="Hildebrand F."/>
            <person name="Pallen M.J."/>
        </authorList>
    </citation>
    <scope>NUCLEOTIDE SEQUENCE</scope>
    <source>
        <strain evidence="4">ChiHcolR34-3080</strain>
    </source>
</reference>
<gene>
    <name evidence="4" type="ORF">H9890_05420</name>
</gene>
<dbReference type="SUPFAM" id="SSF53383">
    <property type="entry name" value="PLP-dependent transferases"/>
    <property type="match status" value="1"/>
</dbReference>
<comment type="caution">
    <text evidence="4">The sequence shown here is derived from an EMBL/GenBank/DDBJ whole genome shotgun (WGS) entry which is preliminary data.</text>
</comment>
<organism evidence="4 5">
    <name type="scientific">Candidatus Faecalibacterium intestinigallinarum</name>
    <dbReference type="NCBI Taxonomy" id="2838581"/>
    <lineage>
        <taxon>Bacteria</taxon>
        <taxon>Bacillati</taxon>
        <taxon>Bacillota</taxon>
        <taxon>Clostridia</taxon>
        <taxon>Eubacteriales</taxon>
        <taxon>Oscillospiraceae</taxon>
        <taxon>Faecalibacterium</taxon>
    </lineage>
</organism>
<accession>A0A9D1Q9T1</accession>
<proteinExistence type="predicted"/>
<evidence type="ECO:0000313" key="4">
    <source>
        <dbReference type="EMBL" id="HIW08826.1"/>
    </source>
</evidence>
<dbReference type="GO" id="GO:0003824">
    <property type="term" value="F:catalytic activity"/>
    <property type="evidence" value="ECO:0007669"/>
    <property type="project" value="InterPro"/>
</dbReference>
<protein>
    <submittedName>
        <fullName evidence="4">Amino acid decarboxylase</fullName>
    </submittedName>
</protein>
<sequence length="464" mass="48479">MSLTPIADFVKEYAAADVSRLHMPGHKGRGPLGCEALDLTEIAGADELYEAGGIIAASEENTARLFGTAATYYGAEGSSQCIRAMLFLALQAAPAGQGRPVLLAARNAHKALLYAAALLDVDVEWLWPDPDGQGSLCACPVVPAQLAAALDRLTAAGRRPFAAYLTSPDYLGGMQDVAALAPLCHARGVPLLVDNAHGAYLHFLPGGSRHPIALGADLCCDSAHKTLPVLTGGAYLQVGRGLLAPDPAAVRAAMCLFGSTSPSYLILQSLDLCAAALAGDWPERLAGCIGAVDRLKRDLDALCPGLVRPSEPLKAVLDAGALGCTGQALADLLRAHRVECEYADGRYVVLMFAPGNPPRDYERVRAAAADAAARQGERCAPPALPAGIWARLAAEARPRCTIRQAVFFRQERVPAEQALGRVCALPTVACPPAIPIAVSGEVIGPAAAELFRFYGVREAAVLTE</sequence>
<feature type="domain" description="Orn/Lys/Arg decarboxylases family 1 pyridoxal-P attachment site" evidence="3">
    <location>
        <begin position="37"/>
        <end position="289"/>
    </location>
</feature>
<dbReference type="Proteomes" id="UP000823933">
    <property type="component" value="Unassembled WGS sequence"/>
</dbReference>
<dbReference type="InterPro" id="IPR015424">
    <property type="entry name" value="PyrdxlP-dep_Trfase"/>
</dbReference>
<reference evidence="4" key="2">
    <citation type="submission" date="2021-04" db="EMBL/GenBank/DDBJ databases">
        <authorList>
            <person name="Gilroy R."/>
        </authorList>
    </citation>
    <scope>NUCLEOTIDE SEQUENCE</scope>
    <source>
        <strain evidence="4">ChiHcolR34-3080</strain>
    </source>
</reference>
<keyword evidence="2" id="KW-0663">Pyridoxal phosphate</keyword>